<organism evidence="2 3">
    <name type="scientific">Colwellia psychrerythraea</name>
    <name type="common">Vibrio psychroerythus</name>
    <dbReference type="NCBI Taxonomy" id="28229"/>
    <lineage>
        <taxon>Bacteria</taxon>
        <taxon>Pseudomonadati</taxon>
        <taxon>Pseudomonadota</taxon>
        <taxon>Gammaproteobacteria</taxon>
        <taxon>Alteromonadales</taxon>
        <taxon>Colwelliaceae</taxon>
        <taxon>Colwellia</taxon>
    </lineage>
</organism>
<protein>
    <submittedName>
        <fullName evidence="2">Alkylhydroperoxidase</fullName>
    </submittedName>
</protein>
<reference evidence="3" key="1">
    <citation type="journal article" date="2017" name="Proc. Natl. Acad. Sci. U.S.A.">
        <title>Simulation of Deepwater Horizon oil plume reveals substrate specialization within a complex community of hydrocarbon degraders.</title>
        <authorList>
            <person name="Hu P."/>
            <person name="Dubinsky E.A."/>
            <person name="Probst A.J."/>
            <person name="Wang J."/>
            <person name="Sieber C.M.K."/>
            <person name="Tom L.M."/>
            <person name="Gardinali P."/>
            <person name="Banfield J.F."/>
            <person name="Atlas R.M."/>
            <person name="Andersen G.L."/>
        </authorList>
    </citation>
    <scope>NUCLEOTIDE SEQUENCE [LARGE SCALE GENOMIC DNA]</scope>
</reference>
<dbReference type="Pfam" id="PF02627">
    <property type="entry name" value="CMD"/>
    <property type="match status" value="1"/>
</dbReference>
<dbReference type="InterPro" id="IPR029032">
    <property type="entry name" value="AhpD-like"/>
</dbReference>
<keyword evidence="2" id="KW-0560">Oxidoreductase</keyword>
<dbReference type="NCBIfam" id="TIGR00778">
    <property type="entry name" value="ahpD_dom"/>
    <property type="match status" value="1"/>
</dbReference>
<accession>A0A1Y5EF99</accession>
<dbReference type="EMBL" id="MAAF01000052">
    <property type="protein sequence ID" value="OUR81159.1"/>
    <property type="molecule type" value="Genomic_DNA"/>
</dbReference>
<dbReference type="Gene3D" id="1.20.1290.10">
    <property type="entry name" value="AhpD-like"/>
    <property type="match status" value="1"/>
</dbReference>
<dbReference type="GO" id="GO:0051920">
    <property type="term" value="F:peroxiredoxin activity"/>
    <property type="evidence" value="ECO:0007669"/>
    <property type="project" value="InterPro"/>
</dbReference>
<dbReference type="PANTHER" id="PTHR34846">
    <property type="entry name" value="4-CARBOXYMUCONOLACTONE DECARBOXYLASE FAMILY PROTEIN (AFU_ORTHOLOGUE AFUA_6G11590)"/>
    <property type="match status" value="1"/>
</dbReference>
<dbReference type="AlphaFoldDB" id="A0A1Y5EF99"/>
<dbReference type="InterPro" id="IPR003779">
    <property type="entry name" value="CMD-like"/>
</dbReference>
<dbReference type="SUPFAM" id="SSF69118">
    <property type="entry name" value="AhpD-like"/>
    <property type="match status" value="1"/>
</dbReference>
<name>A0A1Y5EF99_COLPS</name>
<keyword evidence="2" id="KW-0575">Peroxidase</keyword>
<dbReference type="InterPro" id="IPR004675">
    <property type="entry name" value="AhpD_core"/>
</dbReference>
<evidence type="ECO:0000313" key="3">
    <source>
        <dbReference type="Proteomes" id="UP000243053"/>
    </source>
</evidence>
<evidence type="ECO:0000259" key="1">
    <source>
        <dbReference type="Pfam" id="PF02627"/>
    </source>
</evidence>
<feature type="domain" description="Carboxymuconolactone decarboxylase-like" evidence="1">
    <location>
        <begin position="32"/>
        <end position="94"/>
    </location>
</feature>
<gene>
    <name evidence="2" type="ORF">A9Q75_08190</name>
</gene>
<dbReference type="PANTHER" id="PTHR34846:SF10">
    <property type="entry name" value="CYTOPLASMIC PROTEIN"/>
    <property type="match status" value="1"/>
</dbReference>
<dbReference type="Proteomes" id="UP000243053">
    <property type="component" value="Unassembled WGS sequence"/>
</dbReference>
<sequence length="149" mass="16902">MTTRLNYFATSPKAMDILLNQESYLDEAFKGDKLLLELVKIRVSQINQCALCIDMHSKDALKLGESFDRIYGLNAWRDMTFYSEKEQCSLQWAELIISDQPATDIEYQSVLQVLGEQTLVDLTLAINAINSWNRIAKAFKPAVGSFDAN</sequence>
<evidence type="ECO:0000313" key="2">
    <source>
        <dbReference type="EMBL" id="OUR81159.1"/>
    </source>
</evidence>
<comment type="caution">
    <text evidence="2">The sequence shown here is derived from an EMBL/GenBank/DDBJ whole genome shotgun (WGS) entry which is preliminary data.</text>
</comment>
<proteinExistence type="predicted"/>